<evidence type="ECO:0000256" key="1">
    <source>
        <dbReference type="SAM" id="MobiDB-lite"/>
    </source>
</evidence>
<reference evidence="3" key="1">
    <citation type="submission" date="2020-05" db="EMBL/GenBank/DDBJ databases">
        <title>WGS assembly of Panicum virgatum.</title>
        <authorList>
            <person name="Lovell J.T."/>
            <person name="Jenkins J."/>
            <person name="Shu S."/>
            <person name="Juenger T.E."/>
            <person name="Schmutz J."/>
        </authorList>
    </citation>
    <scope>NUCLEOTIDE SEQUENCE</scope>
    <source>
        <strain evidence="3">AP13</strain>
    </source>
</reference>
<feature type="compositionally biased region" description="Basic residues" evidence="1">
    <location>
        <begin position="45"/>
        <end position="61"/>
    </location>
</feature>
<protein>
    <recommendedName>
        <fullName evidence="2">SAWADEE domain-containing protein</fullName>
    </recommendedName>
</protein>
<evidence type="ECO:0000259" key="2">
    <source>
        <dbReference type="Pfam" id="PF16719"/>
    </source>
</evidence>
<organism evidence="3 4">
    <name type="scientific">Panicum virgatum</name>
    <name type="common">Blackwell switchgrass</name>
    <dbReference type="NCBI Taxonomy" id="38727"/>
    <lineage>
        <taxon>Eukaryota</taxon>
        <taxon>Viridiplantae</taxon>
        <taxon>Streptophyta</taxon>
        <taxon>Embryophyta</taxon>
        <taxon>Tracheophyta</taxon>
        <taxon>Spermatophyta</taxon>
        <taxon>Magnoliopsida</taxon>
        <taxon>Liliopsida</taxon>
        <taxon>Poales</taxon>
        <taxon>Poaceae</taxon>
        <taxon>PACMAD clade</taxon>
        <taxon>Panicoideae</taxon>
        <taxon>Panicodae</taxon>
        <taxon>Paniceae</taxon>
        <taxon>Panicinae</taxon>
        <taxon>Panicum</taxon>
        <taxon>Panicum sect. Hiantes</taxon>
    </lineage>
</organism>
<dbReference type="AlphaFoldDB" id="A0A8T0U628"/>
<feature type="domain" description="SAWADEE" evidence="2">
    <location>
        <begin position="63"/>
        <end position="187"/>
    </location>
</feature>
<name>A0A8T0U628_PANVG</name>
<dbReference type="PANTHER" id="PTHR36384:SF1">
    <property type="entry name" value="SAWADEE PROTEIN"/>
    <property type="match status" value="1"/>
</dbReference>
<dbReference type="GO" id="GO:0003682">
    <property type="term" value="F:chromatin binding"/>
    <property type="evidence" value="ECO:0007669"/>
    <property type="project" value="InterPro"/>
</dbReference>
<keyword evidence="4" id="KW-1185">Reference proteome</keyword>
<comment type="caution">
    <text evidence="3">The sequence shown here is derived from an EMBL/GenBank/DDBJ whole genome shotgun (WGS) entry which is preliminary data.</text>
</comment>
<gene>
    <name evidence="3" type="ORF">PVAP13_3NG122800</name>
</gene>
<dbReference type="Proteomes" id="UP000823388">
    <property type="component" value="Chromosome 3N"/>
</dbReference>
<dbReference type="Pfam" id="PF16719">
    <property type="entry name" value="SAWADEE"/>
    <property type="match status" value="1"/>
</dbReference>
<feature type="region of interest" description="Disordered" evidence="1">
    <location>
        <begin position="1"/>
        <end position="66"/>
    </location>
</feature>
<dbReference type="EMBL" id="CM029042">
    <property type="protein sequence ID" value="KAG2619591.1"/>
    <property type="molecule type" value="Genomic_DNA"/>
</dbReference>
<evidence type="ECO:0000313" key="3">
    <source>
        <dbReference type="EMBL" id="KAG2619591.1"/>
    </source>
</evidence>
<dbReference type="PANTHER" id="PTHR36384">
    <property type="entry name" value="SAWADEE PROTEIN"/>
    <property type="match status" value="1"/>
</dbReference>
<feature type="compositionally biased region" description="Basic residues" evidence="1">
    <location>
        <begin position="1"/>
        <end position="11"/>
    </location>
</feature>
<dbReference type="InterPro" id="IPR032001">
    <property type="entry name" value="SAWADEE_dom"/>
</dbReference>
<accession>A0A8T0U628</accession>
<evidence type="ECO:0000313" key="4">
    <source>
        <dbReference type="Proteomes" id="UP000823388"/>
    </source>
</evidence>
<proteinExistence type="predicted"/>
<sequence length="259" mass="28122">MPPTPRKRKAPPRCNRSGPVPVGEKNCGQHHPRPRHRPAVMPPTPRKRKAPPPKTRRRPRSLSRLEFQSPADGAWYDARVAVQRGALRVMYEEFPEEQDEWYDPAALASSASAARDVAALRARFRAASPPLEDVRCRDLRAGAPLCVSCPLDGGLLKFFDAVLESVVPGAHGIVDGEERCACRFTVREEVGVERVCCVQPSPVQDPVLKEFLDGVTKLLGDGTSGSVTASDEIGDVAAAEGGVPADAPPGFYRKFGARK</sequence>
<feature type="compositionally biased region" description="Basic residues" evidence="1">
    <location>
        <begin position="28"/>
        <end position="38"/>
    </location>
</feature>